<keyword evidence="2" id="KW-1133">Transmembrane helix</keyword>
<dbReference type="AlphaFoldDB" id="A0A8J5L6Q5"/>
<protein>
    <submittedName>
        <fullName evidence="3">Uncharacterized protein</fullName>
    </submittedName>
</protein>
<reference evidence="3 4" key="1">
    <citation type="submission" date="2020-08" db="EMBL/GenBank/DDBJ databases">
        <title>Plant Genome Project.</title>
        <authorList>
            <person name="Zhang R.-G."/>
        </authorList>
    </citation>
    <scope>NUCLEOTIDE SEQUENCE [LARGE SCALE GENOMIC DNA]</scope>
    <source>
        <tissue evidence="3">Rhizome</tissue>
    </source>
</reference>
<name>A0A8J5L6Q5_ZINOF</name>
<dbReference type="PANTHER" id="PTHR37210">
    <property type="entry name" value="EXPRESSED PROTEIN"/>
    <property type="match status" value="1"/>
</dbReference>
<feature type="transmembrane region" description="Helical" evidence="2">
    <location>
        <begin position="45"/>
        <end position="62"/>
    </location>
</feature>
<gene>
    <name evidence="3" type="ORF">ZIOFF_032940</name>
</gene>
<accession>A0A8J5L6Q5</accession>
<evidence type="ECO:0000313" key="4">
    <source>
        <dbReference type="Proteomes" id="UP000734854"/>
    </source>
</evidence>
<proteinExistence type="predicted"/>
<dbReference type="Proteomes" id="UP000734854">
    <property type="component" value="Unassembled WGS sequence"/>
</dbReference>
<evidence type="ECO:0000313" key="3">
    <source>
        <dbReference type="EMBL" id="KAG6507590.1"/>
    </source>
</evidence>
<comment type="caution">
    <text evidence="3">The sequence shown here is derived from an EMBL/GenBank/DDBJ whole genome shotgun (WGS) entry which is preliminary data.</text>
</comment>
<dbReference type="InterPro" id="IPR053350">
    <property type="entry name" value="CV_Inducer"/>
</dbReference>
<keyword evidence="2" id="KW-0472">Membrane</keyword>
<evidence type="ECO:0000256" key="2">
    <source>
        <dbReference type="SAM" id="Phobius"/>
    </source>
</evidence>
<evidence type="ECO:0000256" key="1">
    <source>
        <dbReference type="SAM" id="MobiDB-lite"/>
    </source>
</evidence>
<feature type="region of interest" description="Disordered" evidence="1">
    <location>
        <begin position="1"/>
        <end position="21"/>
    </location>
</feature>
<dbReference type="PANTHER" id="PTHR37210:SF2">
    <property type="entry name" value="PROTEIN CHLOROPLAST VESICULATION"/>
    <property type="match status" value="1"/>
</dbReference>
<keyword evidence="4" id="KW-1185">Reference proteome</keyword>
<dbReference type="EMBL" id="JACMSC010000009">
    <property type="protein sequence ID" value="KAG6507590.1"/>
    <property type="molecule type" value="Genomic_DNA"/>
</dbReference>
<keyword evidence="2" id="KW-0812">Transmembrane</keyword>
<sequence length="263" mass="28855">MSNRVKIRSGCKNISEAGPSSSDVSRELARYWVTLDGKQAGQVSTVRVIVPLYLTVIVYLFVQFKKPSIVPEQGTRIDSGTFHRTGSERKQWRSRSTPASGRLRCRPLSLLPLLLLPPRCSLRGKRSMHDSVFPIRSLPLDLNAFDGRSQRTEVSWRRQCVSTAACVLIGSAIGLGGDGEVLAGEVRAEAVGSGAGKIVRWSDKRRCPQWRENSLENIVPENLPRQSGGRGSNKFAAFGEHVTAPPVGVGPGLIRFRSDCFTL</sequence>
<organism evidence="3 4">
    <name type="scientific">Zingiber officinale</name>
    <name type="common">Ginger</name>
    <name type="synonym">Amomum zingiber</name>
    <dbReference type="NCBI Taxonomy" id="94328"/>
    <lineage>
        <taxon>Eukaryota</taxon>
        <taxon>Viridiplantae</taxon>
        <taxon>Streptophyta</taxon>
        <taxon>Embryophyta</taxon>
        <taxon>Tracheophyta</taxon>
        <taxon>Spermatophyta</taxon>
        <taxon>Magnoliopsida</taxon>
        <taxon>Liliopsida</taxon>
        <taxon>Zingiberales</taxon>
        <taxon>Zingiberaceae</taxon>
        <taxon>Zingiber</taxon>
    </lineage>
</organism>